<evidence type="ECO:0000313" key="3">
    <source>
        <dbReference type="Proteomes" id="UP000323856"/>
    </source>
</evidence>
<keyword evidence="1" id="KW-1133">Transmembrane helix</keyword>
<keyword evidence="1" id="KW-0812">Transmembrane</keyword>
<feature type="transmembrane region" description="Helical" evidence="1">
    <location>
        <begin position="139"/>
        <end position="161"/>
    </location>
</feature>
<dbReference type="Proteomes" id="UP000323856">
    <property type="component" value="Unassembled WGS sequence"/>
</dbReference>
<feature type="transmembrane region" description="Helical" evidence="1">
    <location>
        <begin position="204"/>
        <end position="226"/>
    </location>
</feature>
<feature type="transmembrane region" description="Helical" evidence="1">
    <location>
        <begin position="86"/>
        <end position="108"/>
    </location>
</feature>
<gene>
    <name evidence="2" type="ORF">FQ154_05480</name>
</gene>
<reference evidence="2 3" key="1">
    <citation type="submission" date="2019-07" db="EMBL/GenBank/DDBJ databases">
        <title>Analysis of the biochemical properties, biological activity and biotechnological potential of siderophores and biosurfactants produced by Antarctic psychrotolerant bacteria.</title>
        <authorList>
            <person name="Styczynski M."/>
            <person name="Krucon T."/>
            <person name="Decewicz P."/>
            <person name="Dziewit L."/>
        </authorList>
    </citation>
    <scope>NUCLEOTIDE SEQUENCE [LARGE SCALE GENOMIC DNA]</scope>
    <source>
        <strain evidence="2 3">ANT_H27</strain>
    </source>
</reference>
<sequence>MSRVIKVAQMQLINKWTFLGIPMVILVGSTAITFAIWALLPASARQGTLYSGSGQAVMWYFLALGIQSLTYTFPFSQAMSVSRKTFYLGTLGLFAVFALGYAVLYYVLGLLEQTTGGWGFNGQIFALDWIAENNGAIQILFYFVAMVLLFMIGFWAATVYMRWKATGLLIAGIGFAVLVLGLVGLATLNNAWPQVGAWFAGMQVLGLSIVFGCLCVVLAGGSYLTLRRATV</sequence>
<feature type="transmembrane region" description="Helical" evidence="1">
    <location>
        <begin position="168"/>
        <end position="192"/>
    </location>
</feature>
<dbReference type="AlphaFoldDB" id="A0A5B0EN50"/>
<keyword evidence="1" id="KW-0472">Membrane</keyword>
<protein>
    <submittedName>
        <fullName evidence="2">Uncharacterized protein</fullName>
    </submittedName>
</protein>
<evidence type="ECO:0000313" key="2">
    <source>
        <dbReference type="EMBL" id="KAA0978679.1"/>
    </source>
</evidence>
<dbReference type="OrthoDB" id="3209791at2"/>
<feature type="transmembrane region" description="Helical" evidence="1">
    <location>
        <begin position="57"/>
        <end position="74"/>
    </location>
</feature>
<dbReference type="EMBL" id="VOBL01000004">
    <property type="protein sequence ID" value="KAA0978679.1"/>
    <property type="molecule type" value="Genomic_DNA"/>
</dbReference>
<dbReference type="RefSeq" id="WP_149618955.1">
    <property type="nucleotide sequence ID" value="NZ_VOBL01000004.1"/>
</dbReference>
<feature type="transmembrane region" description="Helical" evidence="1">
    <location>
        <begin position="12"/>
        <end position="37"/>
    </location>
</feature>
<comment type="caution">
    <text evidence="2">The sequence shown here is derived from an EMBL/GenBank/DDBJ whole genome shotgun (WGS) entry which is preliminary data.</text>
</comment>
<proteinExistence type="predicted"/>
<evidence type="ECO:0000256" key="1">
    <source>
        <dbReference type="SAM" id="Phobius"/>
    </source>
</evidence>
<accession>A0A5B0EN50</accession>
<name>A0A5B0EN50_9MICC</name>
<organism evidence="2 3">
    <name type="scientific">Paeniglutamicibacter gangotriensis</name>
    <dbReference type="NCBI Taxonomy" id="254787"/>
    <lineage>
        <taxon>Bacteria</taxon>
        <taxon>Bacillati</taxon>
        <taxon>Actinomycetota</taxon>
        <taxon>Actinomycetes</taxon>
        <taxon>Micrococcales</taxon>
        <taxon>Micrococcaceae</taxon>
        <taxon>Paeniglutamicibacter</taxon>
    </lineage>
</organism>